<evidence type="ECO:0000313" key="1">
    <source>
        <dbReference type="EMBL" id="MDM9632457.1"/>
    </source>
</evidence>
<dbReference type="Gene3D" id="3.30.420.250">
    <property type="match status" value="1"/>
</dbReference>
<keyword evidence="2" id="KW-1185">Reference proteome</keyword>
<protein>
    <submittedName>
        <fullName evidence="1">DUF3822 family protein</fullName>
    </submittedName>
</protein>
<dbReference type="RefSeq" id="WP_289725820.1">
    <property type="nucleotide sequence ID" value="NZ_JAUDUY010000009.1"/>
</dbReference>
<comment type="caution">
    <text evidence="1">The sequence shown here is derived from an EMBL/GenBank/DDBJ whole genome shotgun (WGS) entry which is preliminary data.</text>
</comment>
<organism evidence="1 2">
    <name type="scientific">Robiginitalea aurantiaca</name>
    <dbReference type="NCBI Taxonomy" id="3056915"/>
    <lineage>
        <taxon>Bacteria</taxon>
        <taxon>Pseudomonadati</taxon>
        <taxon>Bacteroidota</taxon>
        <taxon>Flavobacteriia</taxon>
        <taxon>Flavobacteriales</taxon>
        <taxon>Flavobacteriaceae</taxon>
        <taxon>Robiginitalea</taxon>
    </lineage>
</organism>
<evidence type="ECO:0000313" key="2">
    <source>
        <dbReference type="Proteomes" id="UP001174839"/>
    </source>
</evidence>
<gene>
    <name evidence="1" type="ORF">QU605_13340</name>
</gene>
<dbReference type="InterPro" id="IPR024213">
    <property type="entry name" value="DUF3822"/>
</dbReference>
<dbReference type="Proteomes" id="UP001174839">
    <property type="component" value="Unassembled WGS sequence"/>
</dbReference>
<proteinExistence type="predicted"/>
<accession>A0ABT7WHQ6</accession>
<reference evidence="1" key="1">
    <citation type="submission" date="2023-06" db="EMBL/GenBank/DDBJ databases">
        <title>Robiginitalea aurantiacus sp. nov. and Algoriphagus sediminis sp. nov., isolated from coastal sediment.</title>
        <authorList>
            <person name="Zhou Z.Y."/>
            <person name="An J."/>
            <person name="Jia Y.W."/>
            <person name="Du Z.J."/>
        </authorList>
    </citation>
    <scope>NUCLEOTIDE SEQUENCE</scope>
    <source>
        <strain evidence="1">M39</strain>
    </source>
</reference>
<dbReference type="Pfam" id="PF12864">
    <property type="entry name" value="DUF3822"/>
    <property type="match status" value="1"/>
</dbReference>
<dbReference type="Gene3D" id="3.30.420.260">
    <property type="match status" value="1"/>
</dbReference>
<dbReference type="CDD" id="cd24013">
    <property type="entry name" value="ASKHA_ATPase_BT3980-like"/>
    <property type="match status" value="1"/>
</dbReference>
<name>A0ABT7WHQ6_9FLAO</name>
<sequence>MTKKEINKGREDRPNGYFKLSIQVSLNGLSFCVLDTIANSLVLTHVRRFEKEISPFELHKVIRADFEEKGVLDYSYSEVISIHRNTLFALVPMPLFDPEQLPNYLKYNAKILGTDHLDYDPIQGLDSANVYVPFTNVNNYLFDQFGEFEFKHSGTVLLETLLKLPSSRQGTLAYLHLAESQMDLAVFSNKKLLFYNSFIFSSPEDIMYFLLFALEQLELDLDILKLRLLGEVTEGDRIYELCTEYLENVSFFIPPDTSFSTMAEGDGIDFTLISAL</sequence>
<dbReference type="EMBL" id="JAUDUY010000009">
    <property type="protein sequence ID" value="MDM9632457.1"/>
    <property type="molecule type" value="Genomic_DNA"/>
</dbReference>